<organism evidence="2">
    <name type="scientific">marine sediment metagenome</name>
    <dbReference type="NCBI Taxonomy" id="412755"/>
    <lineage>
        <taxon>unclassified sequences</taxon>
        <taxon>metagenomes</taxon>
        <taxon>ecological metagenomes</taxon>
    </lineage>
</organism>
<dbReference type="InterPro" id="IPR000653">
    <property type="entry name" value="DegT/StrS_aminotransferase"/>
</dbReference>
<dbReference type="InterPro" id="IPR006096">
    <property type="entry name" value="Glu/Leu/Phe/Val/Trp_DH_C"/>
</dbReference>
<dbReference type="GO" id="GO:0006537">
    <property type="term" value="P:glutamate biosynthetic process"/>
    <property type="evidence" value="ECO:0007669"/>
    <property type="project" value="TreeGrafter"/>
</dbReference>
<dbReference type="SUPFAM" id="SSF53383">
    <property type="entry name" value="PLP-dependent transferases"/>
    <property type="match status" value="1"/>
</dbReference>
<gene>
    <name evidence="2" type="ORF">LCGC14_2119030</name>
</gene>
<protein>
    <recommendedName>
        <fullName evidence="1">Glutamate/phenylalanine/leucine/valine/L-tryptophan dehydrogenase C-terminal domain-containing protein</fullName>
    </recommendedName>
</protein>
<name>A0A0F9E4T6_9ZZZZ</name>
<dbReference type="GO" id="GO:0005829">
    <property type="term" value="C:cytosol"/>
    <property type="evidence" value="ECO:0007669"/>
    <property type="project" value="TreeGrafter"/>
</dbReference>
<evidence type="ECO:0000313" key="2">
    <source>
        <dbReference type="EMBL" id="KKL69029.1"/>
    </source>
</evidence>
<dbReference type="Pfam" id="PF01041">
    <property type="entry name" value="DegT_DnrJ_EryC1"/>
    <property type="match status" value="1"/>
</dbReference>
<evidence type="ECO:0000259" key="1">
    <source>
        <dbReference type="SMART" id="SM00839"/>
    </source>
</evidence>
<dbReference type="PANTHER" id="PTHR43571:SF1">
    <property type="entry name" value="NADP-SPECIFIC GLUTAMATE DEHYDROGENASE 1-RELATED"/>
    <property type="match status" value="1"/>
</dbReference>
<dbReference type="SUPFAM" id="SSF51735">
    <property type="entry name" value="NAD(P)-binding Rossmann-fold domains"/>
    <property type="match status" value="1"/>
</dbReference>
<proteinExistence type="predicted"/>
<comment type="caution">
    <text evidence="2">The sequence shown here is derived from an EMBL/GenBank/DDBJ whole genome shotgun (WGS) entry which is preliminary data.</text>
</comment>
<dbReference type="EMBL" id="LAZR01026347">
    <property type="protein sequence ID" value="KKL69029.1"/>
    <property type="molecule type" value="Genomic_DNA"/>
</dbReference>
<dbReference type="InterPro" id="IPR015421">
    <property type="entry name" value="PyrdxlP-dep_Trfase_major"/>
</dbReference>
<dbReference type="GO" id="GO:0004354">
    <property type="term" value="F:glutamate dehydrogenase (NADP+) activity"/>
    <property type="evidence" value="ECO:0007669"/>
    <property type="project" value="TreeGrafter"/>
</dbReference>
<dbReference type="InterPro" id="IPR036291">
    <property type="entry name" value="NAD(P)-bd_dom_sf"/>
</dbReference>
<feature type="domain" description="Glutamate/phenylalanine/leucine/valine/L-tryptophan dehydrogenase C-terminal" evidence="1">
    <location>
        <begin position="229"/>
        <end position="368"/>
    </location>
</feature>
<dbReference type="SMART" id="SM00839">
    <property type="entry name" value="ELFV_dehydrog"/>
    <property type="match status" value="1"/>
</dbReference>
<feature type="non-terminal residue" evidence="2">
    <location>
        <position position="369"/>
    </location>
</feature>
<reference evidence="2" key="1">
    <citation type="journal article" date="2015" name="Nature">
        <title>Complex archaea that bridge the gap between prokaryotes and eukaryotes.</title>
        <authorList>
            <person name="Spang A."/>
            <person name="Saw J.H."/>
            <person name="Jorgensen S.L."/>
            <person name="Zaremba-Niedzwiedzka K."/>
            <person name="Martijn J."/>
            <person name="Lind A.E."/>
            <person name="van Eijk R."/>
            <person name="Schleper C."/>
            <person name="Guy L."/>
            <person name="Ettema T.J."/>
        </authorList>
    </citation>
    <scope>NUCLEOTIDE SEQUENCE</scope>
</reference>
<dbReference type="InterPro" id="IPR015422">
    <property type="entry name" value="PyrdxlP-dep_Trfase_small"/>
</dbReference>
<dbReference type="InterPro" id="IPR015424">
    <property type="entry name" value="PyrdxlP-dep_Trfase"/>
</dbReference>
<dbReference type="PANTHER" id="PTHR43571">
    <property type="entry name" value="NADP-SPECIFIC GLUTAMATE DEHYDROGENASE 1-RELATED"/>
    <property type="match status" value="1"/>
</dbReference>
<accession>A0A0F9E4T6</accession>
<dbReference type="AlphaFoldDB" id="A0A0F9E4T6"/>
<sequence>MSIARHHAEWLSLVPVSGPFLSLPVLLEAFPQGLDAHDPEHARLIRLAYAEWDESFQGKQVDPSVHDAWIKFVLTKTLEFDDDLLAERMRMMTLHGIGKDAWKRFSAEGSWYYEILAPGYKFNMTDIAASLGIHQLARCDEFHQHRRRCARRYDAGFADMPELTVPHTMSGVEHARHLYVIQLEPDRSPIDRDGMIRELHRAGIGTSVHYMPLHMHPYYRDTFGYRPDDLPTAAAAYRRIISLPIYPSLTDAEVDHVVDTVKRIKEVERGRIKEYADEHKSAQYTEGWQGIWTVPCDVALPSATQNEIDKAAAETLVKNGCIAVGEGANMPSTPEAVEVFQNADVSFAPAKAANAGGVATSALEMCQNS</sequence>
<dbReference type="Gene3D" id="3.90.1150.10">
    <property type="entry name" value="Aspartate Aminotransferase, domain 1"/>
    <property type="match status" value="1"/>
</dbReference>
<dbReference type="Gene3D" id="3.40.640.10">
    <property type="entry name" value="Type I PLP-dependent aspartate aminotransferase-like (Major domain)"/>
    <property type="match status" value="1"/>
</dbReference>
<dbReference type="InterPro" id="IPR050724">
    <property type="entry name" value="Glu_Leu_Phe_Val_DH"/>
</dbReference>